<comment type="caution">
    <text evidence="9">The sequence shown here is derived from an EMBL/GenBank/DDBJ whole genome shotgun (WGS) entry which is preliminary data.</text>
</comment>
<dbReference type="GO" id="GO:0008833">
    <property type="term" value="F:deoxyribonuclease IV (phage-T4-induced) activity"/>
    <property type="evidence" value="ECO:0007669"/>
    <property type="project" value="UniProtKB-EC"/>
</dbReference>
<dbReference type="PANTHER" id="PTHR21445:SF0">
    <property type="entry name" value="APURINIC-APYRIMIDINIC ENDONUCLEASE"/>
    <property type="match status" value="1"/>
</dbReference>
<dbReference type="PROSITE" id="PS00731">
    <property type="entry name" value="AP_NUCLEASE_F2_3"/>
    <property type="match status" value="1"/>
</dbReference>
<dbReference type="SUPFAM" id="SSF51658">
    <property type="entry name" value="Xylose isomerase-like"/>
    <property type="match status" value="1"/>
</dbReference>
<feature type="binding site" evidence="7">
    <location>
        <position position="176"/>
    </location>
    <ligand>
        <name>Zn(2+)</name>
        <dbReference type="ChEBI" id="CHEBI:29105"/>
        <label>2</label>
    </ligand>
</feature>
<dbReference type="EC" id="3.1.21.2" evidence="7"/>
<keyword evidence="5 7" id="KW-0862">Zinc</keyword>
<comment type="similarity">
    <text evidence="1 7">Belongs to the AP endonuclease 2 family.</text>
</comment>
<comment type="catalytic activity">
    <reaction evidence="7">
        <text>Endonucleolytic cleavage to 5'-phosphooligonucleotide end-products.</text>
        <dbReference type="EC" id="3.1.21.2"/>
    </reaction>
</comment>
<feature type="binding site" evidence="7">
    <location>
        <position position="224"/>
    </location>
    <ligand>
        <name>Zn(2+)</name>
        <dbReference type="ChEBI" id="CHEBI:29105"/>
        <label>3</label>
    </ligand>
</feature>
<dbReference type="EMBL" id="JBBMFA010000033">
    <property type="protein sequence ID" value="MEQ2519021.1"/>
    <property type="molecule type" value="Genomic_DNA"/>
</dbReference>
<dbReference type="InterPro" id="IPR036237">
    <property type="entry name" value="Xyl_isomerase-like_sf"/>
</dbReference>
<evidence type="ECO:0000256" key="7">
    <source>
        <dbReference type="HAMAP-Rule" id="MF_00152"/>
    </source>
</evidence>
<evidence type="ECO:0000256" key="5">
    <source>
        <dbReference type="ARBA" id="ARBA00022833"/>
    </source>
</evidence>
<feature type="binding site" evidence="7">
    <location>
        <position position="142"/>
    </location>
    <ligand>
        <name>Zn(2+)</name>
        <dbReference type="ChEBI" id="CHEBI:29105"/>
        <label>2</label>
    </ligand>
</feature>
<proteinExistence type="inferred from homology"/>
<keyword evidence="10" id="KW-1185">Reference proteome</keyword>
<dbReference type="NCBIfam" id="TIGR00587">
    <property type="entry name" value="nfo"/>
    <property type="match status" value="1"/>
</dbReference>
<keyword evidence="2 7" id="KW-0479">Metal-binding</keyword>
<sequence length="277" mass="30721">MSYIGSHISSSKGYLAMGKQALKLGANTFAFFTRNPRGGTVKPLDEKDVAAYNELAREHGFGPVVAHAPYTYNACAAKEDLRDFARRSMREDLARLEYTPGNYYNFHPGSHVGQGIETGIQLIADLLNEVLWPEMQTTVLLETMAGKGSEVGSSFEELRAIMDRVRLPEKLGVCLDTCHVWDAGYDIVNDLDGVLQQFDRVIGLEKLKAIHTNDSQNLLGARKDRHARIGEGQLGKDAFRRLICHPAVKNLPFVLETPNDNAGWAAEIALLRSFSEE</sequence>
<evidence type="ECO:0000313" key="10">
    <source>
        <dbReference type="Proteomes" id="UP001477672"/>
    </source>
</evidence>
<feature type="domain" description="Xylose isomerase-like TIM barrel" evidence="8">
    <location>
        <begin position="20"/>
        <end position="273"/>
    </location>
</feature>
<feature type="binding site" evidence="7">
    <location>
        <position position="256"/>
    </location>
    <ligand>
        <name>Zn(2+)</name>
        <dbReference type="ChEBI" id="CHEBI:29105"/>
        <label>2</label>
    </ligand>
</feature>
<dbReference type="InterPro" id="IPR013022">
    <property type="entry name" value="Xyl_isomerase-like_TIM-brl"/>
</dbReference>
<protein>
    <recommendedName>
        <fullName evidence="7">Probable endonuclease 4</fullName>
        <ecNumber evidence="7">3.1.21.2</ecNumber>
    </recommendedName>
    <alternativeName>
        <fullName evidence="7">Endodeoxyribonuclease IV</fullName>
    </alternativeName>
    <alternativeName>
        <fullName evidence="7">Endonuclease IV</fullName>
    </alternativeName>
</protein>
<evidence type="ECO:0000256" key="4">
    <source>
        <dbReference type="ARBA" id="ARBA00022801"/>
    </source>
</evidence>
<feature type="binding site" evidence="7">
    <location>
        <position position="226"/>
    </location>
    <ligand>
        <name>Zn(2+)</name>
        <dbReference type="ChEBI" id="CHEBI:29105"/>
        <label>3</label>
    </ligand>
</feature>
<feature type="binding site" evidence="7">
    <location>
        <position position="211"/>
    </location>
    <ligand>
        <name>Zn(2+)</name>
        <dbReference type="ChEBI" id="CHEBI:29105"/>
        <label>2</label>
    </ligand>
</feature>
<comment type="function">
    <text evidence="7">Endonuclease IV plays a role in DNA repair. It cleaves phosphodiester bonds at apurinic or apyrimidinic (AP) sites, generating a 3'-hydroxyl group and a 5'-terminal sugar phosphate.</text>
</comment>
<dbReference type="Gene3D" id="3.20.20.150">
    <property type="entry name" value="Divalent-metal-dependent TIM barrel enzymes"/>
    <property type="match status" value="1"/>
</dbReference>
<reference evidence="9 10" key="1">
    <citation type="submission" date="2024-03" db="EMBL/GenBank/DDBJ databases">
        <title>Human intestinal bacterial collection.</title>
        <authorList>
            <person name="Pauvert C."/>
            <person name="Hitch T.C.A."/>
            <person name="Clavel T."/>
        </authorList>
    </citation>
    <scope>NUCLEOTIDE SEQUENCE [LARGE SCALE GENOMIC DNA]</scope>
    <source>
        <strain evidence="9 10">CLA-JM-H11</strain>
    </source>
</reference>
<feature type="binding site" evidence="7">
    <location>
        <position position="179"/>
    </location>
    <ligand>
        <name>Zn(2+)</name>
        <dbReference type="ChEBI" id="CHEBI:29105"/>
        <label>3</label>
    </ligand>
</feature>
<dbReference type="PROSITE" id="PS00730">
    <property type="entry name" value="AP_NUCLEASE_F2_2"/>
    <property type="match status" value="1"/>
</dbReference>
<comment type="cofactor">
    <cofactor evidence="7">
        <name>Zn(2+)</name>
        <dbReference type="ChEBI" id="CHEBI:29105"/>
    </cofactor>
    <text evidence="7">Binds 3 Zn(2+) ions.</text>
</comment>
<evidence type="ECO:0000256" key="1">
    <source>
        <dbReference type="ARBA" id="ARBA00005340"/>
    </source>
</evidence>
<evidence type="ECO:0000259" key="8">
    <source>
        <dbReference type="Pfam" id="PF01261"/>
    </source>
</evidence>
<dbReference type="InterPro" id="IPR001719">
    <property type="entry name" value="AP_endonuc_2"/>
</dbReference>
<keyword evidence="4 7" id="KW-0378">Hydrolase</keyword>
<gene>
    <name evidence="7" type="primary">nfo</name>
    <name evidence="9" type="ORF">WMO24_00995</name>
</gene>
<organism evidence="9 10">
    <name type="scientific">Ruthenibacterium intestinale</name>
    <dbReference type="NCBI Taxonomy" id="3133163"/>
    <lineage>
        <taxon>Bacteria</taxon>
        <taxon>Bacillati</taxon>
        <taxon>Bacillota</taxon>
        <taxon>Clostridia</taxon>
        <taxon>Eubacteriales</taxon>
        <taxon>Oscillospiraceae</taxon>
        <taxon>Ruthenibacterium</taxon>
    </lineage>
</organism>
<dbReference type="CDD" id="cd00019">
    <property type="entry name" value="AP2Ec"/>
    <property type="match status" value="1"/>
</dbReference>
<keyword evidence="7" id="KW-0255">Endonuclease</keyword>
<name>A0ABV1GB02_9FIRM</name>
<dbReference type="Pfam" id="PF01261">
    <property type="entry name" value="AP_endonuc_2"/>
    <property type="match status" value="1"/>
</dbReference>
<feature type="binding site" evidence="7">
    <location>
        <position position="142"/>
    </location>
    <ligand>
        <name>Zn(2+)</name>
        <dbReference type="ChEBI" id="CHEBI:29105"/>
        <label>1</label>
    </ligand>
</feature>
<evidence type="ECO:0000313" key="9">
    <source>
        <dbReference type="EMBL" id="MEQ2519021.1"/>
    </source>
</evidence>
<feature type="binding site" evidence="7">
    <location>
        <position position="67"/>
    </location>
    <ligand>
        <name>Zn(2+)</name>
        <dbReference type="ChEBI" id="CHEBI:29105"/>
        <label>1</label>
    </ligand>
</feature>
<dbReference type="SMART" id="SM00518">
    <property type="entry name" value="AP2Ec"/>
    <property type="match status" value="1"/>
</dbReference>
<evidence type="ECO:0000256" key="3">
    <source>
        <dbReference type="ARBA" id="ARBA00022763"/>
    </source>
</evidence>
<feature type="binding site" evidence="7">
    <location>
        <position position="107"/>
    </location>
    <ligand>
        <name>Zn(2+)</name>
        <dbReference type="ChEBI" id="CHEBI:29105"/>
        <label>1</label>
    </ligand>
</feature>
<dbReference type="HAMAP" id="MF_00152">
    <property type="entry name" value="Nfo"/>
    <property type="match status" value="1"/>
</dbReference>
<keyword evidence="3 7" id="KW-0227">DNA damage</keyword>
<keyword evidence="7" id="KW-0540">Nuclease</keyword>
<dbReference type="RefSeq" id="WP_349214233.1">
    <property type="nucleotide sequence ID" value="NZ_JBBMFA010000033.1"/>
</dbReference>
<dbReference type="Proteomes" id="UP001477672">
    <property type="component" value="Unassembled WGS sequence"/>
</dbReference>
<evidence type="ECO:0000256" key="6">
    <source>
        <dbReference type="ARBA" id="ARBA00023204"/>
    </source>
</evidence>
<accession>A0ABV1GB02</accession>
<evidence type="ECO:0000256" key="2">
    <source>
        <dbReference type="ARBA" id="ARBA00022723"/>
    </source>
</evidence>
<dbReference type="PROSITE" id="PS51432">
    <property type="entry name" value="AP_NUCLEASE_F2_4"/>
    <property type="match status" value="1"/>
</dbReference>
<dbReference type="InterPro" id="IPR018246">
    <property type="entry name" value="AP_endonuc_F2_Zn_BS"/>
</dbReference>
<keyword evidence="6 7" id="KW-0234">DNA repair</keyword>
<dbReference type="PANTHER" id="PTHR21445">
    <property type="entry name" value="ENDONUCLEASE IV ENDODEOXYRIBONUCLEASE IV"/>
    <property type="match status" value="1"/>
</dbReference>